<reference evidence="3" key="1">
    <citation type="submission" date="2021-03" db="EMBL/GenBank/DDBJ databases">
        <authorList>
            <person name="Wang G."/>
        </authorList>
    </citation>
    <scope>NUCLEOTIDE SEQUENCE</scope>
    <source>
        <strain evidence="3">KCTC 12899</strain>
    </source>
</reference>
<keyword evidence="2" id="KW-0812">Transmembrane</keyword>
<accession>A0A8J7U4I8</accession>
<comment type="caution">
    <text evidence="3">The sequence shown here is derived from an EMBL/GenBank/DDBJ whole genome shotgun (WGS) entry which is preliminary data.</text>
</comment>
<feature type="transmembrane region" description="Helical" evidence="2">
    <location>
        <begin position="67"/>
        <end position="86"/>
    </location>
</feature>
<dbReference type="EMBL" id="JAFREP010000018">
    <property type="protein sequence ID" value="MBO1320687.1"/>
    <property type="molecule type" value="Genomic_DNA"/>
</dbReference>
<organism evidence="3 4">
    <name type="scientific">Acanthopleuribacter pedis</name>
    <dbReference type="NCBI Taxonomy" id="442870"/>
    <lineage>
        <taxon>Bacteria</taxon>
        <taxon>Pseudomonadati</taxon>
        <taxon>Acidobacteriota</taxon>
        <taxon>Holophagae</taxon>
        <taxon>Acanthopleuribacterales</taxon>
        <taxon>Acanthopleuribacteraceae</taxon>
        <taxon>Acanthopleuribacter</taxon>
    </lineage>
</organism>
<dbReference type="RefSeq" id="WP_207860640.1">
    <property type="nucleotide sequence ID" value="NZ_JAFREP010000018.1"/>
</dbReference>
<keyword evidence="4" id="KW-1185">Reference proteome</keyword>
<dbReference type="AlphaFoldDB" id="A0A8J7U4I8"/>
<feature type="region of interest" description="Disordered" evidence="1">
    <location>
        <begin position="1"/>
        <end position="34"/>
    </location>
</feature>
<evidence type="ECO:0000313" key="3">
    <source>
        <dbReference type="EMBL" id="MBO1320687.1"/>
    </source>
</evidence>
<name>A0A8J7U4I8_9BACT</name>
<evidence type="ECO:0000256" key="2">
    <source>
        <dbReference type="SAM" id="Phobius"/>
    </source>
</evidence>
<sequence length="132" mass="14947">MPGGGKRRSWFRNRNGGSIRGGHRQGPTGDWADPHPRSIRFLSFSILIITNNDPVPEIAPDPFSRKLFFGILQFSACTFKLWALYFRKRNQQRFTALGKSHVARLLPPIFASGNYFGSESPLHGKMAELIFL</sequence>
<keyword evidence="2" id="KW-0472">Membrane</keyword>
<evidence type="ECO:0000313" key="4">
    <source>
        <dbReference type="Proteomes" id="UP000664417"/>
    </source>
</evidence>
<dbReference type="Proteomes" id="UP000664417">
    <property type="component" value="Unassembled WGS sequence"/>
</dbReference>
<gene>
    <name evidence="3" type="ORF">J3U88_19570</name>
</gene>
<proteinExistence type="predicted"/>
<keyword evidence="2" id="KW-1133">Transmembrane helix</keyword>
<feature type="compositionally biased region" description="Basic residues" evidence="1">
    <location>
        <begin position="1"/>
        <end position="11"/>
    </location>
</feature>
<evidence type="ECO:0000256" key="1">
    <source>
        <dbReference type="SAM" id="MobiDB-lite"/>
    </source>
</evidence>
<protein>
    <submittedName>
        <fullName evidence="3">Uncharacterized protein</fullName>
    </submittedName>
</protein>